<dbReference type="EMBL" id="CP044205">
    <property type="protein sequence ID" value="QFY42171.1"/>
    <property type="molecule type" value="Genomic_DNA"/>
</dbReference>
<dbReference type="AlphaFoldDB" id="A0A5Q0BIZ2"/>
<gene>
    <name evidence="1" type="ORF">F6R98_05590</name>
</gene>
<reference evidence="1 2" key="1">
    <citation type="submission" date="2019-09" db="EMBL/GenBank/DDBJ databases">
        <title>Ecophysiology of the spiral-shaped methanotroph Methylospira mobilis as revealed by the complete genome sequence.</title>
        <authorList>
            <person name="Oshkin I.Y."/>
            <person name="Dedysh S.N."/>
            <person name="Miroshnikov K."/>
            <person name="Danilova O.V."/>
            <person name="Hakobyan A."/>
            <person name="Liesack W."/>
        </authorList>
    </citation>
    <scope>NUCLEOTIDE SEQUENCE [LARGE SCALE GENOMIC DNA]</scope>
    <source>
        <strain evidence="1 2">Shm1</strain>
    </source>
</reference>
<dbReference type="Proteomes" id="UP000325755">
    <property type="component" value="Chromosome"/>
</dbReference>
<name>A0A5Q0BIZ2_9GAMM</name>
<keyword evidence="2" id="KW-1185">Reference proteome</keyword>
<organism evidence="1 2">
    <name type="scientific">Candidatus Methylospira mobilis</name>
    <dbReference type="NCBI Taxonomy" id="1808979"/>
    <lineage>
        <taxon>Bacteria</taxon>
        <taxon>Pseudomonadati</taxon>
        <taxon>Pseudomonadota</taxon>
        <taxon>Gammaproteobacteria</taxon>
        <taxon>Methylococcales</taxon>
        <taxon>Methylococcaceae</taxon>
        <taxon>Candidatus Methylospira</taxon>
    </lineage>
</organism>
<accession>A0A5Q0BIZ2</accession>
<dbReference type="RefSeq" id="WP_153248153.1">
    <property type="nucleotide sequence ID" value="NZ_CP044205.1"/>
</dbReference>
<dbReference type="InParanoid" id="A0A5Q0BIZ2"/>
<sequence length="71" mass="8057">MTVNKTSDPDDVANMLANMEFDCELGYQEIIEAENAKKAIKRWSLFELLLGGNEKDHAMPPLEDRIDSKES</sequence>
<evidence type="ECO:0000313" key="2">
    <source>
        <dbReference type="Proteomes" id="UP000325755"/>
    </source>
</evidence>
<proteinExistence type="predicted"/>
<dbReference type="KEGG" id="mmob:F6R98_05590"/>
<evidence type="ECO:0000313" key="1">
    <source>
        <dbReference type="EMBL" id="QFY42171.1"/>
    </source>
</evidence>
<protein>
    <submittedName>
        <fullName evidence="1">Uncharacterized protein</fullName>
    </submittedName>
</protein>